<dbReference type="InterPro" id="IPR051195">
    <property type="entry name" value="Fungal_stress_NST1"/>
</dbReference>
<accession>A0A9Q0UNC4</accession>
<evidence type="ECO:0000313" key="2">
    <source>
        <dbReference type="EMBL" id="KAJ6733098.1"/>
    </source>
</evidence>
<evidence type="ECO:0000313" key="3">
    <source>
        <dbReference type="Proteomes" id="UP001151752"/>
    </source>
</evidence>
<dbReference type="PANTHER" id="PTHR31780:SF10">
    <property type="entry name" value="LD36051P"/>
    <property type="match status" value="1"/>
</dbReference>
<keyword evidence="3" id="KW-1185">Reference proteome</keyword>
<comment type="caution">
    <text evidence="2">The sequence shown here is derived from an EMBL/GenBank/DDBJ whole genome shotgun (WGS) entry which is preliminary data.</text>
</comment>
<feature type="compositionally biased region" description="Polar residues" evidence="1">
    <location>
        <begin position="408"/>
        <end position="421"/>
    </location>
</feature>
<dbReference type="EMBL" id="JAPFFM010000011">
    <property type="protein sequence ID" value="KAJ6733098.1"/>
    <property type="molecule type" value="Genomic_DNA"/>
</dbReference>
<dbReference type="AlphaFoldDB" id="A0A9Q0UNC4"/>
<feature type="compositionally biased region" description="Polar residues" evidence="1">
    <location>
        <begin position="339"/>
        <end position="367"/>
    </location>
</feature>
<organism evidence="2 3">
    <name type="scientific">Salix koriyanagi</name>
    <dbReference type="NCBI Taxonomy" id="2511006"/>
    <lineage>
        <taxon>Eukaryota</taxon>
        <taxon>Viridiplantae</taxon>
        <taxon>Streptophyta</taxon>
        <taxon>Embryophyta</taxon>
        <taxon>Tracheophyta</taxon>
        <taxon>Spermatophyta</taxon>
        <taxon>Magnoliopsida</taxon>
        <taxon>eudicotyledons</taxon>
        <taxon>Gunneridae</taxon>
        <taxon>Pentapetalae</taxon>
        <taxon>rosids</taxon>
        <taxon>fabids</taxon>
        <taxon>Malpighiales</taxon>
        <taxon>Salicaceae</taxon>
        <taxon>Saliceae</taxon>
        <taxon>Salix</taxon>
    </lineage>
</organism>
<evidence type="ECO:0000256" key="1">
    <source>
        <dbReference type="SAM" id="MobiDB-lite"/>
    </source>
</evidence>
<proteinExistence type="predicted"/>
<reference evidence="2" key="2">
    <citation type="journal article" date="2023" name="Int. J. Mol. Sci.">
        <title>De Novo Assembly and Annotation of 11 Diverse Shrub Willow (Salix) Genomes Reveals Novel Gene Organization in Sex-Linked Regions.</title>
        <authorList>
            <person name="Hyden B."/>
            <person name="Feng K."/>
            <person name="Yates T.B."/>
            <person name="Jawdy S."/>
            <person name="Cereghino C."/>
            <person name="Smart L.B."/>
            <person name="Muchero W."/>
        </authorList>
    </citation>
    <scope>NUCLEOTIDE SEQUENCE</scope>
    <source>
        <tissue evidence="2">Shoot tip</tissue>
    </source>
</reference>
<name>A0A9Q0UNC4_9ROSI</name>
<dbReference type="PANTHER" id="PTHR31780">
    <property type="entry name" value="STRESS RESPONSE PROTEIN NST1-RELATED"/>
    <property type="match status" value="1"/>
</dbReference>
<protein>
    <submittedName>
        <fullName evidence="2">Uncharacterized protein</fullName>
    </submittedName>
</protein>
<feature type="compositionally biased region" description="Gly residues" evidence="1">
    <location>
        <begin position="377"/>
        <end position="386"/>
    </location>
</feature>
<gene>
    <name evidence="2" type="ORF">OIU74_004954</name>
</gene>
<sequence>MGRVGVGIGPPGPCRLDIHISHNLSAAENDRSLFFEKENHSNESFSHLEDYEAEAAASAVAVAAISSDEIGGNVLSASPVSASDSKIFGSADLDSISASASADQQLASQSRAEESLTVALPVDLSVETPISLWPSLPSPQNSANQMLSHLPGAPPSHFPFYEMNPMLGGPIFAFGPHDESASTQSQSQKTGFTGPFISPPGSIPGVQVGQFGQVGLSYMGTTYIPSGKQPDWKHHSPSSAMGVEGDTNMVSAQRNPTNMPTIQNLAPGSPLLSMAPPMAMFDASPFQSSPDMSVQARWPHVPPSPLQSLPVTMPLQQAEDGATLQQLMPLSAKAGKTDVMQNDSAKNSSSALKTQPLHQKNTSAKHYNNSGNNSVERGGGGGGGGSQKNSSGGECSQRRTTYHGRNHSLGTEKNYPSSKTKQIYVAKQATNATLTTS</sequence>
<feature type="region of interest" description="Disordered" evidence="1">
    <location>
        <begin position="336"/>
        <end position="422"/>
    </location>
</feature>
<reference evidence="2" key="1">
    <citation type="submission" date="2022-11" db="EMBL/GenBank/DDBJ databases">
        <authorList>
            <person name="Hyden B.L."/>
            <person name="Feng K."/>
            <person name="Yates T."/>
            <person name="Jawdy S."/>
            <person name="Smart L.B."/>
            <person name="Muchero W."/>
        </authorList>
    </citation>
    <scope>NUCLEOTIDE SEQUENCE</scope>
    <source>
        <tissue evidence="2">Shoot tip</tissue>
    </source>
</reference>
<dbReference type="Proteomes" id="UP001151752">
    <property type="component" value="Chromosome 7"/>
</dbReference>